<accession>A0A087EK68</accession>
<dbReference type="Proteomes" id="UP000029080">
    <property type="component" value="Unassembled WGS sequence"/>
</dbReference>
<dbReference type="OrthoDB" id="495620at2"/>
<feature type="domain" description="AB hydrolase-1" evidence="1">
    <location>
        <begin position="17"/>
        <end position="267"/>
    </location>
</feature>
<sequence length="287" mass="30963">MGISLHNTSYADGQGLPLVLVHGFPVDHHMWDECAQQIAHMSEHAGLEPFPIWAPDMPGAGESAVPDESATGPIAEDGAYEQAMDRLADAYVQLIRDAGYQRAVWVGLSMGGYVVLDIHRRHPEAVAAIGLLDTKADADSDEARARRLHIAQECESSQTVDAVMHFAAPQLHDSTVKRSADFTAMFAALIQSQTPEGVAWRQRMAAGRPDLNAELPKIAVPALVLCGDLDPSSPPAVMEPISQAMTRSEVRMRVIEDCGHFSATEHPLRVAEAIVDLVGQAVKASNH</sequence>
<evidence type="ECO:0000313" key="3">
    <source>
        <dbReference type="Proteomes" id="UP000029080"/>
    </source>
</evidence>
<evidence type="ECO:0000259" key="1">
    <source>
        <dbReference type="Pfam" id="PF00561"/>
    </source>
</evidence>
<proteinExistence type="predicted"/>
<gene>
    <name evidence="2" type="ORF">BITS_0496</name>
</gene>
<dbReference type="SUPFAM" id="SSF53474">
    <property type="entry name" value="alpha/beta-Hydrolases"/>
    <property type="match status" value="1"/>
</dbReference>
<dbReference type="InterPro" id="IPR050266">
    <property type="entry name" value="AB_hydrolase_sf"/>
</dbReference>
<dbReference type="InterPro" id="IPR000639">
    <property type="entry name" value="Epox_hydrolase-like"/>
</dbReference>
<evidence type="ECO:0000313" key="2">
    <source>
        <dbReference type="EMBL" id="KFJ08169.1"/>
    </source>
</evidence>
<dbReference type="InterPro" id="IPR029058">
    <property type="entry name" value="AB_hydrolase_fold"/>
</dbReference>
<keyword evidence="2" id="KW-0378">Hydrolase</keyword>
<dbReference type="PRINTS" id="PR00412">
    <property type="entry name" value="EPOXHYDRLASE"/>
</dbReference>
<dbReference type="Gene3D" id="3.40.50.1820">
    <property type="entry name" value="alpha/beta hydrolase"/>
    <property type="match status" value="1"/>
</dbReference>
<dbReference type="eggNOG" id="COG2267">
    <property type="taxonomic scope" value="Bacteria"/>
</dbReference>
<dbReference type="Pfam" id="PF00561">
    <property type="entry name" value="Abhydrolase_1"/>
    <property type="match status" value="1"/>
</dbReference>
<dbReference type="EMBL" id="JGZU01000003">
    <property type="protein sequence ID" value="KFJ08169.1"/>
    <property type="molecule type" value="Genomic_DNA"/>
</dbReference>
<keyword evidence="3" id="KW-1185">Reference proteome</keyword>
<comment type="caution">
    <text evidence="2">The sequence shown here is derived from an EMBL/GenBank/DDBJ whole genome shotgun (WGS) entry which is preliminary data.</text>
</comment>
<dbReference type="PANTHER" id="PTHR43798">
    <property type="entry name" value="MONOACYLGLYCEROL LIPASE"/>
    <property type="match status" value="1"/>
</dbReference>
<dbReference type="STRING" id="356829.BITS_0496"/>
<dbReference type="InterPro" id="IPR000073">
    <property type="entry name" value="AB_hydrolase_1"/>
</dbReference>
<dbReference type="GO" id="GO:0016787">
    <property type="term" value="F:hydrolase activity"/>
    <property type="evidence" value="ECO:0007669"/>
    <property type="project" value="UniProtKB-KW"/>
</dbReference>
<protein>
    <submittedName>
        <fullName evidence="2">Alpha beta hydrolase</fullName>
    </submittedName>
</protein>
<reference evidence="2 3" key="1">
    <citation type="submission" date="2014-03" db="EMBL/GenBank/DDBJ databases">
        <title>Genomics of Bifidobacteria.</title>
        <authorList>
            <person name="Ventura M."/>
            <person name="Milani C."/>
            <person name="Lugli G.A."/>
        </authorList>
    </citation>
    <scope>NUCLEOTIDE SEQUENCE [LARGE SCALE GENOMIC DNA]</scope>
    <source>
        <strain evidence="2 3">JCM 13495</strain>
    </source>
</reference>
<dbReference type="AlphaFoldDB" id="A0A087EK68"/>
<organism evidence="2 3">
    <name type="scientific">Bifidobacterium tsurumiense</name>
    <dbReference type="NCBI Taxonomy" id="356829"/>
    <lineage>
        <taxon>Bacteria</taxon>
        <taxon>Bacillati</taxon>
        <taxon>Actinomycetota</taxon>
        <taxon>Actinomycetes</taxon>
        <taxon>Bifidobacteriales</taxon>
        <taxon>Bifidobacteriaceae</taxon>
        <taxon>Bifidobacterium</taxon>
    </lineage>
</organism>
<name>A0A087EK68_9BIFI</name>